<gene>
    <name evidence="2" type="ORF">PVSEL_0301980</name>
</gene>
<dbReference type="VEuPathDB" id="PlasmoDB:PVSEL_0301980"/>
<dbReference type="Proteomes" id="UP000515697">
    <property type="component" value="Chromosome PVSEL_03"/>
</dbReference>
<organism evidence="2 3">
    <name type="scientific">Plasmodium vinckei</name>
    <dbReference type="NCBI Taxonomy" id="5860"/>
    <lineage>
        <taxon>Eukaryota</taxon>
        <taxon>Sar</taxon>
        <taxon>Alveolata</taxon>
        <taxon>Apicomplexa</taxon>
        <taxon>Aconoidasida</taxon>
        <taxon>Haemosporida</taxon>
        <taxon>Plasmodiidae</taxon>
        <taxon>Plasmodium</taxon>
        <taxon>Plasmodium (Vinckeia)</taxon>
    </lineage>
</organism>
<dbReference type="VEuPathDB" id="PlasmoDB:PVPCR_0101660"/>
<keyword evidence="1" id="KW-0472">Membrane</keyword>
<evidence type="ECO:0000256" key="1">
    <source>
        <dbReference type="SAM" id="Phobius"/>
    </source>
</evidence>
<dbReference type="VEuPathDB" id="PlasmoDB:PVLDE_0101760"/>
<reference evidence="2 3" key="1">
    <citation type="submission" date="2020-08" db="EMBL/GenBank/DDBJ databases">
        <authorList>
            <person name="Ramaprasad A."/>
        </authorList>
    </citation>
    <scope>NUCLEOTIDE SEQUENCE [LARGE SCALE GENOMIC DNA]</scope>
</reference>
<name>A0A6V7SGF2_PLAVN</name>
<dbReference type="AlphaFoldDB" id="A0A6V7SGF2"/>
<protein>
    <submittedName>
        <fullName evidence="2">CIR protein PIR protein</fullName>
    </submittedName>
</protein>
<sequence>MTENMCKRFENVWSDFPDQLDKGNYQLTDDGYSESLFTNKNADNDIDKVNAVSFWLFKQILWDSSSSTIKAKSNINIVHYIVIWLIYMLRLKNDEQIDNVMKFYNNCISPDQNYINSIKEYYSYKSYMDLINSKLFLMNKGIKDISMFYDTFKSLCKMYNEFNEDDLNCAKNLEDAQKFVEKYEILFNNNDTEDSLYSQILSILSTDYDNFVKRCYEKKNGCGNFPSLPAYSRSSSPKNALISITFIFVAIPIFFGIAYKTIYKRKDKKNKVGNESLYMIRILAIIPGIVIIIDICLVTAYLEIRNL</sequence>
<accession>A0A6V7SGF2</accession>
<dbReference type="InterPro" id="IPR006477">
    <property type="entry name" value="Yir_bir_cir"/>
</dbReference>
<feature type="transmembrane region" description="Helical" evidence="1">
    <location>
        <begin position="280"/>
        <end position="302"/>
    </location>
</feature>
<feature type="transmembrane region" description="Helical" evidence="1">
    <location>
        <begin position="240"/>
        <end position="259"/>
    </location>
</feature>
<dbReference type="VEuPathDB" id="PlasmoDB:PVVCY_0301770"/>
<dbReference type="EMBL" id="LR865424">
    <property type="protein sequence ID" value="CAD2097344.1"/>
    <property type="molecule type" value="Genomic_DNA"/>
</dbReference>
<dbReference type="NCBIfam" id="TIGR01590">
    <property type="entry name" value="yir-bir-cir_Pla"/>
    <property type="match status" value="1"/>
</dbReference>
<evidence type="ECO:0000313" key="3">
    <source>
        <dbReference type="Proteomes" id="UP000515697"/>
    </source>
</evidence>
<keyword evidence="1" id="KW-0812">Transmembrane</keyword>
<evidence type="ECO:0000313" key="2">
    <source>
        <dbReference type="EMBL" id="CAD2097344.1"/>
    </source>
</evidence>
<dbReference type="VEuPathDB" id="PlasmoDB:PVBDA_0100110"/>
<proteinExistence type="predicted"/>
<dbReference type="Pfam" id="PF06022">
    <property type="entry name" value="Cir_Bir_Yir"/>
    <property type="match status" value="1"/>
</dbReference>
<keyword evidence="1" id="KW-1133">Transmembrane helix</keyword>